<keyword evidence="7" id="KW-1133">Transmembrane helix</keyword>
<dbReference type="PANTHER" id="PTHR43047">
    <property type="entry name" value="TWO-COMPONENT HISTIDINE PROTEIN KINASE"/>
    <property type="match status" value="1"/>
</dbReference>
<keyword evidence="4" id="KW-0808">Transferase</keyword>
<evidence type="ECO:0000256" key="6">
    <source>
        <dbReference type="PROSITE-ProRule" id="PRU00169"/>
    </source>
</evidence>
<keyword evidence="13" id="KW-1185">Reference proteome</keyword>
<dbReference type="CDD" id="cd00082">
    <property type="entry name" value="HisKA"/>
    <property type="match status" value="1"/>
</dbReference>
<dbReference type="InterPro" id="IPR001610">
    <property type="entry name" value="PAC"/>
</dbReference>
<dbReference type="Pfam" id="PF00072">
    <property type="entry name" value="Response_reg"/>
    <property type="match status" value="1"/>
</dbReference>
<feature type="domain" description="PAS" evidence="10">
    <location>
        <begin position="299"/>
        <end position="368"/>
    </location>
</feature>
<name>A0ABS3AXQ1_9BACT</name>
<comment type="caution">
    <text evidence="12">The sequence shown here is derived from an EMBL/GenBank/DDBJ whole genome shotgun (WGS) entry which is preliminary data.</text>
</comment>
<proteinExistence type="predicted"/>
<dbReference type="InterPro" id="IPR000700">
    <property type="entry name" value="PAS-assoc_C"/>
</dbReference>
<dbReference type="InterPro" id="IPR003594">
    <property type="entry name" value="HATPase_dom"/>
</dbReference>
<dbReference type="InterPro" id="IPR004358">
    <property type="entry name" value="Sig_transdc_His_kin-like_C"/>
</dbReference>
<dbReference type="SMART" id="SM00387">
    <property type="entry name" value="HATPase_c"/>
    <property type="match status" value="1"/>
</dbReference>
<dbReference type="PROSITE" id="PS50109">
    <property type="entry name" value="HIS_KIN"/>
    <property type="match status" value="1"/>
</dbReference>
<evidence type="ECO:0000259" key="8">
    <source>
        <dbReference type="PROSITE" id="PS50109"/>
    </source>
</evidence>
<feature type="domain" description="Histidine kinase" evidence="8">
    <location>
        <begin position="435"/>
        <end position="655"/>
    </location>
</feature>
<dbReference type="CDD" id="cd00130">
    <property type="entry name" value="PAS"/>
    <property type="match status" value="1"/>
</dbReference>
<accession>A0ABS3AXQ1</accession>
<dbReference type="PRINTS" id="PR00344">
    <property type="entry name" value="BCTRLSENSOR"/>
</dbReference>
<keyword evidence="3 6" id="KW-0597">Phosphoprotein</keyword>
<dbReference type="PANTHER" id="PTHR43047:SF72">
    <property type="entry name" value="OSMOSENSING HISTIDINE PROTEIN KINASE SLN1"/>
    <property type="match status" value="1"/>
</dbReference>
<dbReference type="InterPro" id="IPR036890">
    <property type="entry name" value="HATPase_C_sf"/>
</dbReference>
<evidence type="ECO:0000256" key="3">
    <source>
        <dbReference type="ARBA" id="ARBA00022553"/>
    </source>
</evidence>
<evidence type="ECO:0000259" key="10">
    <source>
        <dbReference type="PROSITE" id="PS50112"/>
    </source>
</evidence>
<feature type="transmembrane region" description="Helical" evidence="7">
    <location>
        <begin position="15"/>
        <end position="35"/>
    </location>
</feature>
<evidence type="ECO:0000256" key="4">
    <source>
        <dbReference type="ARBA" id="ARBA00022679"/>
    </source>
</evidence>
<dbReference type="EC" id="2.7.13.3" evidence="2"/>
<dbReference type="Pfam" id="PF13426">
    <property type="entry name" value="PAS_9"/>
    <property type="match status" value="1"/>
</dbReference>
<dbReference type="NCBIfam" id="TIGR00229">
    <property type="entry name" value="sensory_box"/>
    <property type="match status" value="1"/>
</dbReference>
<sequence length="800" mass="90729">MDDNKMKIRYLKEPIVRQVLLLLVVSSLSIISLLMTHRYMQSRMAFIRSLVDNEQVRVELSNLVHTELHAVQSSFQKMSMASTENELQSLTVGINNTLKKLDEILFVMENGGVLRHVYKAHSLDKEELVRRFIYGHDNERRIDTEVIQIRNNLPEMQHFIADFWEILAGIMQQEMSVRERRLQDGEGYYAQLLGAYARLDPFFDRLMDNSFQIYFDADTEKRKLEQKTREVERTFQKRLVWIFMAAGGVILLLGWLVLRNVGKILFDRRVIQDALQVSNKNREEMVRSYTISLEKEAQQREKLQLVVEQNPSSIVITDLDGNIEYVNKQFETITGYTREEALGQNPRILNSGLTPPETFENMWKTLQKGEMWTGELVNRAKNGEIYHENVLLAPLKNDKGELTNYVAIKENITELKKAREAAEASNNAKSQFLSRMSHELRTPLHAINGFSQLLLKKNKNHTLDERQSDQVLQINTAGNHLLELINEILDLSRIESGGITLSLESISVAETVRECIALVASLANESGITIDVDQSIRGVPHIRADLTRFKQVMLNLLSNAIKYSHPGGSVSLSGEQRGDTVHIEVSDNGIGISEEQMKNLFVPFARLGQDDSGIEGTGIGMTISKQLVELMNGTLEATSDPGVGTVFCVRLPTAEEGKEHSTLDPIVAEGDNEVVTERTATFLYIEDNPCNIRLMKFIIEQWPTYSLVVRKNAEKGIKAAAMLNPDIIFMDLHLPGMTGQEAFVELQKNQKTKDIPVIALSADALPTTVEECLQLGFVSYLTKPIIIESLREEIEKCLQR</sequence>
<keyword evidence="5" id="KW-0418">Kinase</keyword>
<dbReference type="SMART" id="SM00091">
    <property type="entry name" value="PAS"/>
    <property type="match status" value="1"/>
</dbReference>
<feature type="domain" description="PAC" evidence="11">
    <location>
        <begin position="370"/>
        <end position="424"/>
    </location>
</feature>
<feature type="domain" description="Response regulatory" evidence="9">
    <location>
        <begin position="681"/>
        <end position="798"/>
    </location>
</feature>
<dbReference type="Gene3D" id="3.30.450.20">
    <property type="entry name" value="PAS domain"/>
    <property type="match status" value="1"/>
</dbReference>
<evidence type="ECO:0000256" key="7">
    <source>
        <dbReference type="SAM" id="Phobius"/>
    </source>
</evidence>
<dbReference type="EMBL" id="JAFITO010000052">
    <property type="protein sequence ID" value="MBN4068786.1"/>
    <property type="molecule type" value="Genomic_DNA"/>
</dbReference>
<dbReference type="InterPro" id="IPR035965">
    <property type="entry name" value="PAS-like_dom_sf"/>
</dbReference>
<dbReference type="Pfam" id="PF00512">
    <property type="entry name" value="HisKA"/>
    <property type="match status" value="1"/>
</dbReference>
<organism evidence="12 13">
    <name type="scientific">Desulfotalea psychrophila</name>
    <dbReference type="NCBI Taxonomy" id="84980"/>
    <lineage>
        <taxon>Bacteria</taxon>
        <taxon>Pseudomonadati</taxon>
        <taxon>Thermodesulfobacteriota</taxon>
        <taxon>Desulfobulbia</taxon>
        <taxon>Desulfobulbales</taxon>
        <taxon>Desulfocapsaceae</taxon>
        <taxon>Desulfotalea</taxon>
    </lineage>
</organism>
<evidence type="ECO:0000256" key="5">
    <source>
        <dbReference type="ARBA" id="ARBA00022777"/>
    </source>
</evidence>
<evidence type="ECO:0000313" key="12">
    <source>
        <dbReference type="EMBL" id="MBN4068786.1"/>
    </source>
</evidence>
<dbReference type="PROSITE" id="PS50110">
    <property type="entry name" value="RESPONSE_REGULATORY"/>
    <property type="match status" value="1"/>
</dbReference>
<reference evidence="12 13" key="1">
    <citation type="submission" date="2021-02" db="EMBL/GenBank/DDBJ databases">
        <title>Activity-based single-cell genomes from oceanic crustal fluid captures similar information to metagenomic and metatranscriptomic surveys with orders of magnitude less sampling.</title>
        <authorList>
            <person name="D'Angelo T.S."/>
            <person name="Orcutt B.N."/>
        </authorList>
    </citation>
    <scope>NUCLEOTIDE SEQUENCE [LARGE SCALE GENOMIC DNA]</scope>
    <source>
        <strain evidence="12">AH-315-G02</strain>
    </source>
</reference>
<dbReference type="SUPFAM" id="SSF52172">
    <property type="entry name" value="CheY-like"/>
    <property type="match status" value="1"/>
</dbReference>
<feature type="modified residue" description="4-aspartylphosphate" evidence="6">
    <location>
        <position position="731"/>
    </location>
</feature>
<dbReference type="InterPro" id="IPR005467">
    <property type="entry name" value="His_kinase_dom"/>
</dbReference>
<dbReference type="PROSITE" id="PS50112">
    <property type="entry name" value="PAS"/>
    <property type="match status" value="1"/>
</dbReference>
<evidence type="ECO:0000256" key="2">
    <source>
        <dbReference type="ARBA" id="ARBA00012438"/>
    </source>
</evidence>
<evidence type="ECO:0000256" key="1">
    <source>
        <dbReference type="ARBA" id="ARBA00000085"/>
    </source>
</evidence>
<dbReference type="InterPro" id="IPR036097">
    <property type="entry name" value="HisK_dim/P_sf"/>
</dbReference>
<gene>
    <name evidence="12" type="ORF">JYU06_04635</name>
</gene>
<dbReference type="SMART" id="SM00388">
    <property type="entry name" value="HisKA"/>
    <property type="match status" value="1"/>
</dbReference>
<dbReference type="PROSITE" id="PS50113">
    <property type="entry name" value="PAC"/>
    <property type="match status" value="1"/>
</dbReference>
<dbReference type="CDD" id="cd00075">
    <property type="entry name" value="HATPase"/>
    <property type="match status" value="1"/>
</dbReference>
<dbReference type="Pfam" id="PF02518">
    <property type="entry name" value="HATPase_c"/>
    <property type="match status" value="1"/>
</dbReference>
<keyword evidence="7" id="KW-0472">Membrane</keyword>
<dbReference type="Gene3D" id="3.30.565.10">
    <property type="entry name" value="Histidine kinase-like ATPase, C-terminal domain"/>
    <property type="match status" value="1"/>
</dbReference>
<dbReference type="SMART" id="SM00448">
    <property type="entry name" value="REC"/>
    <property type="match status" value="1"/>
</dbReference>
<dbReference type="SMART" id="SM00086">
    <property type="entry name" value="PAC"/>
    <property type="match status" value="1"/>
</dbReference>
<evidence type="ECO:0000259" key="11">
    <source>
        <dbReference type="PROSITE" id="PS50113"/>
    </source>
</evidence>
<dbReference type="InterPro" id="IPR001789">
    <property type="entry name" value="Sig_transdc_resp-reg_receiver"/>
</dbReference>
<evidence type="ECO:0000259" key="9">
    <source>
        <dbReference type="PROSITE" id="PS50110"/>
    </source>
</evidence>
<dbReference type="Gene3D" id="3.40.50.2300">
    <property type="match status" value="1"/>
</dbReference>
<dbReference type="SUPFAM" id="SSF47384">
    <property type="entry name" value="Homodimeric domain of signal transducing histidine kinase"/>
    <property type="match status" value="1"/>
</dbReference>
<evidence type="ECO:0000313" key="13">
    <source>
        <dbReference type="Proteomes" id="UP000717534"/>
    </source>
</evidence>
<dbReference type="InterPro" id="IPR003661">
    <property type="entry name" value="HisK_dim/P_dom"/>
</dbReference>
<dbReference type="SUPFAM" id="SSF55785">
    <property type="entry name" value="PYP-like sensor domain (PAS domain)"/>
    <property type="match status" value="1"/>
</dbReference>
<comment type="catalytic activity">
    <reaction evidence="1">
        <text>ATP + protein L-histidine = ADP + protein N-phospho-L-histidine.</text>
        <dbReference type="EC" id="2.7.13.3"/>
    </reaction>
</comment>
<dbReference type="SUPFAM" id="SSF55874">
    <property type="entry name" value="ATPase domain of HSP90 chaperone/DNA topoisomerase II/histidine kinase"/>
    <property type="match status" value="1"/>
</dbReference>
<feature type="transmembrane region" description="Helical" evidence="7">
    <location>
        <begin position="239"/>
        <end position="258"/>
    </location>
</feature>
<keyword evidence="7" id="KW-0812">Transmembrane</keyword>
<dbReference type="Gene3D" id="1.10.287.130">
    <property type="match status" value="1"/>
</dbReference>
<dbReference type="Proteomes" id="UP000717534">
    <property type="component" value="Unassembled WGS sequence"/>
</dbReference>
<protein>
    <recommendedName>
        <fullName evidence="2">histidine kinase</fullName>
        <ecNumber evidence="2">2.7.13.3</ecNumber>
    </recommendedName>
</protein>
<dbReference type="InterPro" id="IPR011006">
    <property type="entry name" value="CheY-like_superfamily"/>
</dbReference>
<dbReference type="InterPro" id="IPR000014">
    <property type="entry name" value="PAS"/>
</dbReference>